<sequence length="82" mass="9017">MSRLDARILKDSSSDHLLERLIRTENTREIAQRLATRRFGPAPEEASARLASIDELDRLDALAVAVSTAQSRDDLLGTADPS</sequence>
<proteinExistence type="predicted"/>
<dbReference type="RefSeq" id="WP_148590473.1">
    <property type="nucleotide sequence ID" value="NZ_CP042997.1"/>
</dbReference>
<accession>A0A5B9VV96</accession>
<reference evidence="1 2" key="1">
    <citation type="submission" date="2019-08" db="EMBL/GenBank/DDBJ databases">
        <title>Deep-cultivation of Planctomycetes and their phenomic and genomic characterization uncovers novel biology.</title>
        <authorList>
            <person name="Wiegand S."/>
            <person name="Jogler M."/>
            <person name="Boedeker C."/>
            <person name="Pinto D."/>
            <person name="Vollmers J."/>
            <person name="Rivas-Marin E."/>
            <person name="Kohn T."/>
            <person name="Peeters S.H."/>
            <person name="Heuer A."/>
            <person name="Rast P."/>
            <person name="Oberbeckmann S."/>
            <person name="Bunk B."/>
            <person name="Jeske O."/>
            <person name="Meyerdierks A."/>
            <person name="Storesund J.E."/>
            <person name="Kallscheuer N."/>
            <person name="Luecker S."/>
            <person name="Lage O.M."/>
            <person name="Pohl T."/>
            <person name="Merkel B.J."/>
            <person name="Hornburger P."/>
            <person name="Mueller R.-W."/>
            <person name="Bruemmer F."/>
            <person name="Labrenz M."/>
            <person name="Spormann A.M."/>
            <person name="Op den Camp H."/>
            <person name="Overmann J."/>
            <person name="Amann R."/>
            <person name="Jetten M.S.M."/>
            <person name="Mascher T."/>
            <person name="Medema M.H."/>
            <person name="Devos D.P."/>
            <person name="Kaster A.-K."/>
            <person name="Ovreas L."/>
            <person name="Rohde M."/>
            <person name="Galperin M.Y."/>
            <person name="Jogler C."/>
        </authorList>
    </citation>
    <scope>NUCLEOTIDE SEQUENCE [LARGE SCALE GENOMIC DNA]</scope>
    <source>
        <strain evidence="1 2">OJF2</strain>
    </source>
</reference>
<keyword evidence="2" id="KW-1185">Reference proteome</keyword>
<organism evidence="1 2">
    <name type="scientific">Aquisphaera giovannonii</name>
    <dbReference type="NCBI Taxonomy" id="406548"/>
    <lineage>
        <taxon>Bacteria</taxon>
        <taxon>Pseudomonadati</taxon>
        <taxon>Planctomycetota</taxon>
        <taxon>Planctomycetia</taxon>
        <taxon>Isosphaerales</taxon>
        <taxon>Isosphaeraceae</taxon>
        <taxon>Aquisphaera</taxon>
    </lineage>
</organism>
<dbReference type="EMBL" id="CP042997">
    <property type="protein sequence ID" value="QEH31761.1"/>
    <property type="molecule type" value="Genomic_DNA"/>
</dbReference>
<evidence type="ECO:0008006" key="3">
    <source>
        <dbReference type="Google" id="ProtNLM"/>
    </source>
</evidence>
<protein>
    <recommendedName>
        <fullName evidence="3">DUF4351 domain-containing protein</fullName>
    </recommendedName>
</protein>
<dbReference type="AlphaFoldDB" id="A0A5B9VV96"/>
<gene>
    <name evidence="1" type="ORF">OJF2_02260</name>
</gene>
<name>A0A5B9VV96_9BACT</name>
<dbReference type="KEGG" id="agv:OJF2_02260"/>
<evidence type="ECO:0000313" key="1">
    <source>
        <dbReference type="EMBL" id="QEH31761.1"/>
    </source>
</evidence>
<evidence type="ECO:0000313" key="2">
    <source>
        <dbReference type="Proteomes" id="UP000324233"/>
    </source>
</evidence>
<dbReference type="Proteomes" id="UP000324233">
    <property type="component" value="Chromosome"/>
</dbReference>